<dbReference type="Proteomes" id="UP000663829">
    <property type="component" value="Unassembled WGS sequence"/>
</dbReference>
<keyword evidence="8" id="KW-0576">Peroxisome</keyword>
<dbReference type="SMART" id="SM00320">
    <property type="entry name" value="WD40"/>
    <property type="match status" value="5"/>
</dbReference>
<evidence type="ECO:0000256" key="8">
    <source>
        <dbReference type="ARBA" id="ARBA00023140"/>
    </source>
</evidence>
<evidence type="ECO:0000256" key="5">
    <source>
        <dbReference type="ARBA" id="ARBA00022574"/>
    </source>
</evidence>
<feature type="coiled-coil region" evidence="12">
    <location>
        <begin position="310"/>
        <end position="337"/>
    </location>
</feature>
<dbReference type="Gene3D" id="2.130.10.10">
    <property type="entry name" value="YVTN repeat-like/Quinoprotein amine dehydrogenase"/>
    <property type="match status" value="1"/>
</dbReference>
<dbReference type="SUPFAM" id="SSF51045">
    <property type="entry name" value="WW domain"/>
    <property type="match status" value="2"/>
</dbReference>
<keyword evidence="19" id="KW-1185">Reference proteome</keyword>
<dbReference type="SMART" id="SM00456">
    <property type="entry name" value="WW"/>
    <property type="match status" value="2"/>
</dbReference>
<dbReference type="Pfam" id="PF00400">
    <property type="entry name" value="WD40"/>
    <property type="match status" value="4"/>
</dbReference>
<evidence type="ECO:0000313" key="19">
    <source>
        <dbReference type="Proteomes" id="UP000663829"/>
    </source>
</evidence>
<dbReference type="InterPro" id="IPR019775">
    <property type="entry name" value="WD40_repeat_CS"/>
</dbReference>
<feature type="repeat" description="WD" evidence="11">
    <location>
        <begin position="659"/>
        <end position="694"/>
    </location>
</feature>
<dbReference type="Pfam" id="PF00397">
    <property type="entry name" value="WW"/>
    <property type="match status" value="2"/>
</dbReference>
<dbReference type="Proteomes" id="UP000677228">
    <property type="component" value="Unassembled WGS sequence"/>
</dbReference>
<evidence type="ECO:0000256" key="6">
    <source>
        <dbReference type="ARBA" id="ARBA00022737"/>
    </source>
</evidence>
<keyword evidence="5 11" id="KW-0853">WD repeat</keyword>
<dbReference type="PANTHER" id="PTHR46027">
    <property type="entry name" value="PEROXISOMAL TARGETING SIGNAL 2 RECEPTOR"/>
    <property type="match status" value="1"/>
</dbReference>
<dbReference type="EMBL" id="CAJOBC010002454">
    <property type="protein sequence ID" value="CAF3733989.1"/>
    <property type="molecule type" value="Genomic_DNA"/>
</dbReference>
<proteinExistence type="inferred from homology"/>
<evidence type="ECO:0000256" key="7">
    <source>
        <dbReference type="ARBA" id="ARBA00022927"/>
    </source>
</evidence>
<evidence type="ECO:0000313" key="17">
    <source>
        <dbReference type="EMBL" id="CAF3683463.1"/>
    </source>
</evidence>
<evidence type="ECO:0000256" key="9">
    <source>
        <dbReference type="ARBA" id="ARBA00024017"/>
    </source>
</evidence>
<comment type="subcellular location">
    <subcellularLocation>
        <location evidence="2">Cytoplasm</location>
        <location evidence="2">Cytosol</location>
    </subcellularLocation>
    <subcellularLocation>
        <location evidence="1">Peroxisome matrix</location>
    </subcellularLocation>
</comment>
<feature type="domain" description="WW" evidence="14">
    <location>
        <begin position="195"/>
        <end position="228"/>
    </location>
</feature>
<dbReference type="InterPro" id="IPR044536">
    <property type="entry name" value="PEX7"/>
</dbReference>
<evidence type="ECO:0000313" key="16">
    <source>
        <dbReference type="EMBL" id="CAF0959218.1"/>
    </source>
</evidence>
<dbReference type="CDD" id="cd00201">
    <property type="entry name" value="WW"/>
    <property type="match status" value="2"/>
</dbReference>
<feature type="domain" description="WW" evidence="14">
    <location>
        <begin position="149"/>
        <end position="182"/>
    </location>
</feature>
<protein>
    <recommendedName>
        <fullName evidence="10">Peroxin-7</fullName>
    </recommendedName>
</protein>
<dbReference type="EMBL" id="CAJNOK010003487">
    <property type="protein sequence ID" value="CAF0903104.1"/>
    <property type="molecule type" value="Genomic_DNA"/>
</dbReference>
<feature type="compositionally biased region" description="Polar residues" evidence="13">
    <location>
        <begin position="100"/>
        <end position="111"/>
    </location>
</feature>
<dbReference type="PANTHER" id="PTHR46027:SF1">
    <property type="entry name" value="PEROXISOMAL TARGETING SIGNAL 2 RECEPTOR"/>
    <property type="match status" value="1"/>
</dbReference>
<evidence type="ECO:0000256" key="1">
    <source>
        <dbReference type="ARBA" id="ARBA00004253"/>
    </source>
</evidence>
<dbReference type="GO" id="GO:0005782">
    <property type="term" value="C:peroxisomal matrix"/>
    <property type="evidence" value="ECO:0007669"/>
    <property type="project" value="UniProtKB-SubCell"/>
</dbReference>
<evidence type="ECO:0000313" key="15">
    <source>
        <dbReference type="EMBL" id="CAF0903104.1"/>
    </source>
</evidence>
<dbReference type="AlphaFoldDB" id="A0A814DRJ9"/>
<dbReference type="GO" id="GO:0005053">
    <property type="term" value="F:peroxisome matrix targeting signal-2 binding"/>
    <property type="evidence" value="ECO:0007669"/>
    <property type="project" value="InterPro"/>
</dbReference>
<evidence type="ECO:0000256" key="4">
    <source>
        <dbReference type="ARBA" id="ARBA00022490"/>
    </source>
</evidence>
<dbReference type="GO" id="GO:0016558">
    <property type="term" value="P:protein import into peroxisome matrix"/>
    <property type="evidence" value="ECO:0007669"/>
    <property type="project" value="InterPro"/>
</dbReference>
<dbReference type="InterPro" id="IPR036322">
    <property type="entry name" value="WD40_repeat_dom_sf"/>
</dbReference>
<name>A0A814DRJ9_9BILA</name>
<dbReference type="PRINTS" id="PR00320">
    <property type="entry name" value="GPROTEINBRPT"/>
</dbReference>
<dbReference type="OrthoDB" id="2020426at2759"/>
<dbReference type="PROSITE" id="PS00678">
    <property type="entry name" value="WD_REPEATS_1"/>
    <property type="match status" value="3"/>
</dbReference>
<evidence type="ECO:0000256" key="12">
    <source>
        <dbReference type="SAM" id="Coils"/>
    </source>
</evidence>
<organism evidence="16 19">
    <name type="scientific">Didymodactylos carnosus</name>
    <dbReference type="NCBI Taxonomy" id="1234261"/>
    <lineage>
        <taxon>Eukaryota</taxon>
        <taxon>Metazoa</taxon>
        <taxon>Spiralia</taxon>
        <taxon>Gnathifera</taxon>
        <taxon>Rotifera</taxon>
        <taxon>Eurotatoria</taxon>
        <taxon>Bdelloidea</taxon>
        <taxon>Philodinida</taxon>
        <taxon>Philodinidae</taxon>
        <taxon>Didymodactylos</taxon>
    </lineage>
</organism>
<evidence type="ECO:0000256" key="3">
    <source>
        <dbReference type="ARBA" id="ARBA00022448"/>
    </source>
</evidence>
<feature type="compositionally biased region" description="Low complexity" evidence="13">
    <location>
        <begin position="66"/>
        <end position="75"/>
    </location>
</feature>
<dbReference type="Proteomes" id="UP000681722">
    <property type="component" value="Unassembled WGS sequence"/>
</dbReference>
<dbReference type="InterPro" id="IPR020472">
    <property type="entry name" value="WD40_PAC1"/>
</dbReference>
<feature type="compositionally biased region" description="Low complexity" evidence="13">
    <location>
        <begin position="249"/>
        <end position="291"/>
    </location>
</feature>
<dbReference type="PROSITE" id="PS01159">
    <property type="entry name" value="WW_DOMAIN_1"/>
    <property type="match status" value="1"/>
</dbReference>
<dbReference type="InterPro" id="IPR015943">
    <property type="entry name" value="WD40/YVTN_repeat-like_dom_sf"/>
</dbReference>
<dbReference type="InterPro" id="IPR036020">
    <property type="entry name" value="WW_dom_sf"/>
</dbReference>
<dbReference type="InterPro" id="IPR001202">
    <property type="entry name" value="WW_dom"/>
</dbReference>
<keyword evidence="4" id="KW-0963">Cytoplasm</keyword>
<gene>
    <name evidence="16" type="ORF">GPM918_LOCUS11664</name>
    <name evidence="15" type="ORF">OVA965_LOCUS9725</name>
    <name evidence="18" type="ORF">SRO942_LOCUS11665</name>
    <name evidence="17" type="ORF">TMI583_LOCUS9721</name>
</gene>
<dbReference type="EMBL" id="CAJOBA010003488">
    <property type="protein sequence ID" value="CAF3683463.1"/>
    <property type="molecule type" value="Genomic_DNA"/>
</dbReference>
<keyword evidence="6" id="KW-0677">Repeat</keyword>
<dbReference type="SUPFAM" id="SSF50978">
    <property type="entry name" value="WD40 repeat-like"/>
    <property type="match status" value="1"/>
</dbReference>
<dbReference type="Gene3D" id="2.20.70.10">
    <property type="match status" value="2"/>
</dbReference>
<comment type="similarity">
    <text evidence="9">Belongs to the WD repeat peroxin-7 family.</text>
</comment>
<feature type="repeat" description="WD" evidence="11">
    <location>
        <begin position="568"/>
        <end position="603"/>
    </location>
</feature>
<keyword evidence="3" id="KW-0813">Transport</keyword>
<feature type="repeat" description="WD" evidence="11">
    <location>
        <begin position="523"/>
        <end position="566"/>
    </location>
</feature>
<evidence type="ECO:0000259" key="14">
    <source>
        <dbReference type="PROSITE" id="PS50020"/>
    </source>
</evidence>
<comment type="caution">
    <text evidence="16">The sequence shown here is derived from an EMBL/GenBank/DDBJ whole genome shotgun (WGS) entry which is preliminary data.</text>
</comment>
<dbReference type="Proteomes" id="UP000682733">
    <property type="component" value="Unassembled WGS sequence"/>
</dbReference>
<dbReference type="PROSITE" id="PS50294">
    <property type="entry name" value="WD_REPEATS_REGION"/>
    <property type="match status" value="3"/>
</dbReference>
<feature type="repeat" description="WD" evidence="11">
    <location>
        <begin position="614"/>
        <end position="650"/>
    </location>
</feature>
<keyword evidence="7" id="KW-0653">Protein transport</keyword>
<feature type="region of interest" description="Disordered" evidence="13">
    <location>
        <begin position="100"/>
        <end position="136"/>
    </location>
</feature>
<dbReference type="GO" id="GO:0005829">
    <property type="term" value="C:cytosol"/>
    <property type="evidence" value="ECO:0007669"/>
    <property type="project" value="UniProtKB-SubCell"/>
</dbReference>
<feature type="region of interest" description="Disordered" evidence="13">
    <location>
        <begin position="363"/>
        <end position="383"/>
    </location>
</feature>
<dbReference type="PROSITE" id="PS50020">
    <property type="entry name" value="WW_DOMAIN_2"/>
    <property type="match status" value="2"/>
</dbReference>
<dbReference type="PROSITE" id="PS50082">
    <property type="entry name" value="WD_REPEATS_2"/>
    <property type="match status" value="4"/>
</dbReference>
<evidence type="ECO:0000256" key="13">
    <source>
        <dbReference type="SAM" id="MobiDB-lite"/>
    </source>
</evidence>
<sequence>MCESTLYSSPSSHSKSYIKVEDQNQTELDKLFRVATNPHHIERSRHISKPFRERDLPESFFQPPKSTSASSSTNSIPVAESSSTVAHHLHVKNQLSLPNIPSSRTIISNDPTRGHLRTASDTAVLDGPGGSTGGISQLELQTNSQISVLPMPEGWEMKKTTDGQTYFIDHLTQVTTWNDPRPFHYQQFSLYVQTLPLPDGYEQAHDLKGNTYYINHHLQQTQWDDPRLAYYWSISTKRLDTGASDSVATQPSISPIASTTSPHSISHRSPSGGRLVSSNSSTSGVSTHGTSAPVSSPYQNETLKQKLYVIMNEQRALQQRKEELERMEADVRKMLNDRCNVNLSSDQQANIDSILELLHHRRQNSEDSGVGEGRSSINRTPDALVSGDDSMFLNPIDYGNFPMEMDVQQSILPELNEPQLKSMLNIYGQYDTDDHGYSVKYSPHILNQLALVTNENYGIKGQGTLHIVQEQNGGQLEIKQKLKYIDALFDVTFSEIDPTLIVCAGADSSITLWKENIGLIQTFKQHSKEVWCVHWSESRTNDQLLSTSSDSTIKLWDLNRPDNHAETLHGHESIIYCAQWNPHQSGLISSVGADHSLRLWNIKQSISQPIFTMVECHPTEILCCDWSRYDSHLLVTGGCDNVLRLWDIRSMKQNCCAFYVGHESAIRRCKFASYTRNLFASVGYDMHLKLWDISGQCKLSEKISSEFVVLMISIGAAGHVIPMFELAKAMKNHNVTFITEPSA</sequence>
<keyword evidence="12" id="KW-0175">Coiled coil</keyword>
<accession>A0A814DRJ9</accession>
<evidence type="ECO:0000256" key="11">
    <source>
        <dbReference type="PROSITE-ProRule" id="PRU00221"/>
    </source>
</evidence>
<feature type="compositionally biased region" description="Basic and acidic residues" evidence="13">
    <location>
        <begin position="41"/>
        <end position="57"/>
    </location>
</feature>
<dbReference type="Gene3D" id="6.20.430.10">
    <property type="match status" value="1"/>
</dbReference>
<evidence type="ECO:0000256" key="10">
    <source>
        <dbReference type="ARBA" id="ARBA00032565"/>
    </source>
</evidence>
<reference evidence="16" key="1">
    <citation type="submission" date="2021-02" db="EMBL/GenBank/DDBJ databases">
        <authorList>
            <person name="Nowell W R."/>
        </authorList>
    </citation>
    <scope>NUCLEOTIDE SEQUENCE</scope>
</reference>
<dbReference type="EMBL" id="CAJNOQ010002454">
    <property type="protein sequence ID" value="CAF0959218.1"/>
    <property type="molecule type" value="Genomic_DNA"/>
</dbReference>
<evidence type="ECO:0000256" key="2">
    <source>
        <dbReference type="ARBA" id="ARBA00004514"/>
    </source>
</evidence>
<feature type="region of interest" description="Disordered" evidence="13">
    <location>
        <begin position="41"/>
        <end position="81"/>
    </location>
</feature>
<dbReference type="InterPro" id="IPR001680">
    <property type="entry name" value="WD40_rpt"/>
</dbReference>
<evidence type="ECO:0000313" key="18">
    <source>
        <dbReference type="EMBL" id="CAF3733989.1"/>
    </source>
</evidence>
<feature type="region of interest" description="Disordered" evidence="13">
    <location>
        <begin position="243"/>
        <end position="297"/>
    </location>
</feature>